<evidence type="ECO:0000256" key="4">
    <source>
        <dbReference type="ARBA" id="ARBA00022759"/>
    </source>
</evidence>
<dbReference type="Pfam" id="PF17917">
    <property type="entry name" value="RT_RNaseH"/>
    <property type="match status" value="1"/>
</dbReference>
<protein>
    <recommendedName>
        <fullName evidence="8">Integrase catalytic domain-containing protein</fullName>
    </recommendedName>
</protein>
<dbReference type="InterPro" id="IPR050951">
    <property type="entry name" value="Retrovirus_Pol_polyprotein"/>
</dbReference>
<dbReference type="Pfam" id="PF17921">
    <property type="entry name" value="Integrase_H2C2"/>
    <property type="match status" value="1"/>
</dbReference>
<dbReference type="EMBL" id="AVOT02031933">
    <property type="protein sequence ID" value="MBW0525600.1"/>
    <property type="molecule type" value="Genomic_DNA"/>
</dbReference>
<evidence type="ECO:0000313" key="10">
    <source>
        <dbReference type="Proteomes" id="UP000765509"/>
    </source>
</evidence>
<dbReference type="InterPro" id="IPR043502">
    <property type="entry name" value="DNA/RNA_pol_sf"/>
</dbReference>
<dbReference type="PANTHER" id="PTHR37984">
    <property type="entry name" value="PROTEIN CBG26694"/>
    <property type="match status" value="1"/>
</dbReference>
<dbReference type="SUPFAM" id="SSF56672">
    <property type="entry name" value="DNA/RNA polymerases"/>
    <property type="match status" value="1"/>
</dbReference>
<evidence type="ECO:0000256" key="7">
    <source>
        <dbReference type="ARBA" id="ARBA00022918"/>
    </source>
</evidence>
<dbReference type="Gene3D" id="3.10.10.10">
    <property type="entry name" value="HIV Type 1 Reverse Transcriptase, subunit A, domain 1"/>
    <property type="match status" value="1"/>
</dbReference>
<keyword evidence="4" id="KW-0255">Endonuclease</keyword>
<dbReference type="GO" id="GO:0004519">
    <property type="term" value="F:endonuclease activity"/>
    <property type="evidence" value="ECO:0007669"/>
    <property type="project" value="UniProtKB-KW"/>
</dbReference>
<sequence length="572" mass="65598">MLNVGRPYPPLLRRPAYPASPRAQEELESHINELMKLGVLRKFGHNEEAEVTTPVIITWHNEKSRMVDDFRALNTYTIPDRQIKPTEATDGAGQMEFLCLVWALEKIHYYLDGSVFEVITVFNAMKSLLNMKTPNTPMFGWQSAIQEYRGNMTIVHKAGNIHKNADGLSRWELPNTPDNPAYVPTSSEPQISIEGINIMDVGKEFFEEVRESYKQNKNCHILTALIDKYCKDVALANSMDDIWKTSYNNGIFHLFDVILYHRSKHTCVMVLCSRRLINTILLEGHDKIYSGHLSEDRTMERIKTCPWWPSWRKNVIEYFHSCDRCQKPNKATGKIFGLMIHIQEPSTPWAVVHMAWVTALPPGGEKSYNAWLVIVDRYSKTPIFLPCHKEDTAMVTALLLSNRVISPTGLFKNIISDRDPKFESALWTNLHRLLGTELSFPTPYHPQTDGLTERMIQTLEDMIRRVCAYGLEFNDSDGFTHDWFTLIPPLESAYKTSIHASTGKTRAMLEKGWNPKLPIDTLKKDLVDIHPTTSSFELLLDKVRHHATQSMNDAFENAKQKGIKVIRPQNSN</sequence>
<proteinExistence type="predicted"/>
<name>A0A9Q3EM12_9BASI</name>
<keyword evidence="7" id="KW-0695">RNA-directed DNA polymerase</keyword>
<evidence type="ECO:0000313" key="9">
    <source>
        <dbReference type="EMBL" id="MBW0525600.1"/>
    </source>
</evidence>
<evidence type="ECO:0000256" key="3">
    <source>
        <dbReference type="ARBA" id="ARBA00022722"/>
    </source>
</evidence>
<dbReference type="InterPro" id="IPR001584">
    <property type="entry name" value="Integrase_cat-core"/>
</dbReference>
<keyword evidence="10" id="KW-1185">Reference proteome</keyword>
<organism evidence="9 10">
    <name type="scientific">Austropuccinia psidii MF-1</name>
    <dbReference type="NCBI Taxonomy" id="1389203"/>
    <lineage>
        <taxon>Eukaryota</taxon>
        <taxon>Fungi</taxon>
        <taxon>Dikarya</taxon>
        <taxon>Basidiomycota</taxon>
        <taxon>Pucciniomycotina</taxon>
        <taxon>Pucciniomycetes</taxon>
        <taxon>Pucciniales</taxon>
        <taxon>Sphaerophragmiaceae</taxon>
        <taxon>Austropuccinia</taxon>
    </lineage>
</organism>
<evidence type="ECO:0000256" key="2">
    <source>
        <dbReference type="ARBA" id="ARBA00022695"/>
    </source>
</evidence>
<dbReference type="GO" id="GO:0015074">
    <property type="term" value="P:DNA integration"/>
    <property type="evidence" value="ECO:0007669"/>
    <property type="project" value="InterPro"/>
</dbReference>
<keyword evidence="1" id="KW-0808">Transferase</keyword>
<reference evidence="9" key="1">
    <citation type="submission" date="2021-03" db="EMBL/GenBank/DDBJ databases">
        <title>Draft genome sequence of rust myrtle Austropuccinia psidii MF-1, a brazilian biotype.</title>
        <authorList>
            <person name="Quecine M.C."/>
            <person name="Pachon D.M.R."/>
            <person name="Bonatelli M.L."/>
            <person name="Correr F.H."/>
            <person name="Franceschini L.M."/>
            <person name="Leite T.F."/>
            <person name="Margarido G.R.A."/>
            <person name="Almeida C.A."/>
            <person name="Ferrarezi J.A."/>
            <person name="Labate C.A."/>
        </authorList>
    </citation>
    <scope>NUCLEOTIDE SEQUENCE</scope>
    <source>
        <strain evidence="9">MF-1</strain>
    </source>
</reference>
<dbReference type="GO" id="GO:0003964">
    <property type="term" value="F:RNA-directed DNA polymerase activity"/>
    <property type="evidence" value="ECO:0007669"/>
    <property type="project" value="UniProtKB-KW"/>
</dbReference>
<evidence type="ECO:0000256" key="5">
    <source>
        <dbReference type="ARBA" id="ARBA00022801"/>
    </source>
</evidence>
<comment type="caution">
    <text evidence="9">The sequence shown here is derived from an EMBL/GenBank/DDBJ whole genome shotgun (WGS) entry which is preliminary data.</text>
</comment>
<dbReference type="GO" id="GO:0003723">
    <property type="term" value="F:RNA binding"/>
    <property type="evidence" value="ECO:0007669"/>
    <property type="project" value="UniProtKB-KW"/>
</dbReference>
<keyword evidence="3" id="KW-0540">Nuclease</keyword>
<dbReference type="SUPFAM" id="SSF53098">
    <property type="entry name" value="Ribonuclease H-like"/>
    <property type="match status" value="1"/>
</dbReference>
<evidence type="ECO:0000256" key="6">
    <source>
        <dbReference type="ARBA" id="ARBA00022884"/>
    </source>
</evidence>
<dbReference type="InterPro" id="IPR041588">
    <property type="entry name" value="Integrase_H2C2"/>
</dbReference>
<dbReference type="InterPro" id="IPR012337">
    <property type="entry name" value="RNaseH-like_sf"/>
</dbReference>
<dbReference type="GO" id="GO:0005634">
    <property type="term" value="C:nucleus"/>
    <property type="evidence" value="ECO:0007669"/>
    <property type="project" value="UniProtKB-ARBA"/>
</dbReference>
<gene>
    <name evidence="9" type="ORF">O181_065315</name>
</gene>
<dbReference type="Proteomes" id="UP000765509">
    <property type="component" value="Unassembled WGS sequence"/>
</dbReference>
<dbReference type="PANTHER" id="PTHR37984:SF5">
    <property type="entry name" value="PROTEIN NYNRIN-LIKE"/>
    <property type="match status" value="1"/>
</dbReference>
<dbReference type="GO" id="GO:0016787">
    <property type="term" value="F:hydrolase activity"/>
    <property type="evidence" value="ECO:0007669"/>
    <property type="project" value="UniProtKB-KW"/>
</dbReference>
<feature type="domain" description="Integrase catalytic" evidence="8">
    <location>
        <begin position="344"/>
        <end position="523"/>
    </location>
</feature>
<dbReference type="PROSITE" id="PS50994">
    <property type="entry name" value="INTEGRASE"/>
    <property type="match status" value="1"/>
</dbReference>
<dbReference type="InterPro" id="IPR041373">
    <property type="entry name" value="RT_RNaseH"/>
</dbReference>
<dbReference type="AlphaFoldDB" id="A0A9Q3EM12"/>
<evidence type="ECO:0000256" key="1">
    <source>
        <dbReference type="ARBA" id="ARBA00022679"/>
    </source>
</evidence>
<dbReference type="Gene3D" id="3.30.420.10">
    <property type="entry name" value="Ribonuclease H-like superfamily/Ribonuclease H"/>
    <property type="match status" value="1"/>
</dbReference>
<accession>A0A9Q3EM12</accession>
<dbReference type="InterPro" id="IPR036397">
    <property type="entry name" value="RNaseH_sf"/>
</dbReference>
<keyword evidence="2" id="KW-0548">Nucleotidyltransferase</keyword>
<keyword evidence="6" id="KW-0694">RNA-binding</keyword>
<keyword evidence="5" id="KW-0378">Hydrolase</keyword>
<evidence type="ECO:0000259" key="8">
    <source>
        <dbReference type="PROSITE" id="PS50994"/>
    </source>
</evidence>
<dbReference type="Gene3D" id="1.10.340.70">
    <property type="match status" value="1"/>
</dbReference>